<dbReference type="PANTHER" id="PTHR33507">
    <property type="entry name" value="INNER MEMBRANE PROTEIN YBBJ"/>
    <property type="match status" value="1"/>
</dbReference>
<evidence type="ECO:0000256" key="1">
    <source>
        <dbReference type="ARBA" id="ARBA00004141"/>
    </source>
</evidence>
<dbReference type="Gene3D" id="2.40.50.140">
    <property type="entry name" value="Nucleic acid-binding proteins"/>
    <property type="match status" value="1"/>
</dbReference>
<dbReference type="InterPro" id="IPR052165">
    <property type="entry name" value="Membrane_assoc_protease"/>
</dbReference>
<evidence type="ECO:0000256" key="3">
    <source>
        <dbReference type="ARBA" id="ARBA00022989"/>
    </source>
</evidence>
<protein>
    <recommendedName>
        <fullName evidence="6">NfeD-like C-terminal domain-containing protein</fullName>
    </recommendedName>
</protein>
<comment type="subcellular location">
    <subcellularLocation>
        <location evidence="1">Membrane</location>
        <topology evidence="1">Multi-pass membrane protein</topology>
    </subcellularLocation>
</comment>
<evidence type="ECO:0000313" key="8">
    <source>
        <dbReference type="Proteomes" id="UP000194841"/>
    </source>
</evidence>
<dbReference type="EMBL" id="MWPV01000007">
    <property type="protein sequence ID" value="OUL56115.1"/>
    <property type="molecule type" value="Genomic_DNA"/>
</dbReference>
<name>A0A2D0A0B6_PSEDV</name>
<dbReference type="Pfam" id="PF01957">
    <property type="entry name" value="NfeD"/>
    <property type="match status" value="1"/>
</dbReference>
<keyword evidence="3 5" id="KW-1133">Transmembrane helix</keyword>
<keyword evidence="4 5" id="KW-0472">Membrane</keyword>
<evidence type="ECO:0000256" key="5">
    <source>
        <dbReference type="SAM" id="Phobius"/>
    </source>
</evidence>
<dbReference type="OrthoDB" id="9810336at2"/>
<proteinExistence type="predicted"/>
<dbReference type="RefSeq" id="WP_086745628.1">
    <property type="nucleotide sequence ID" value="NZ_MWPV01000007.1"/>
</dbReference>
<gene>
    <name evidence="7" type="ORF">B1199_18515</name>
</gene>
<dbReference type="InterPro" id="IPR002810">
    <property type="entry name" value="NfeD-like_C"/>
</dbReference>
<reference evidence="7 8" key="1">
    <citation type="submission" date="2017-02" db="EMBL/GenBank/DDBJ databases">
        <title>Pseudoalteromonas ulvae TC14 Genome.</title>
        <authorList>
            <person name="Molmeret M."/>
        </authorList>
    </citation>
    <scope>NUCLEOTIDE SEQUENCE [LARGE SCALE GENOMIC DNA]</scope>
    <source>
        <strain evidence="7">TC14</strain>
    </source>
</reference>
<feature type="transmembrane region" description="Helical" evidence="5">
    <location>
        <begin position="13"/>
        <end position="46"/>
    </location>
</feature>
<dbReference type="Proteomes" id="UP000194841">
    <property type="component" value="Unassembled WGS sequence"/>
</dbReference>
<evidence type="ECO:0000313" key="7">
    <source>
        <dbReference type="EMBL" id="OUL56115.1"/>
    </source>
</evidence>
<organism evidence="7 8">
    <name type="scientific">Pseudoalteromonas ulvae</name>
    <dbReference type="NCBI Taxonomy" id="107327"/>
    <lineage>
        <taxon>Bacteria</taxon>
        <taxon>Pseudomonadati</taxon>
        <taxon>Pseudomonadota</taxon>
        <taxon>Gammaproteobacteria</taxon>
        <taxon>Alteromonadales</taxon>
        <taxon>Pseudoalteromonadaceae</taxon>
        <taxon>Pseudoalteromonas</taxon>
    </lineage>
</organism>
<comment type="caution">
    <text evidence="7">The sequence shown here is derived from an EMBL/GenBank/DDBJ whole genome shotgun (WGS) entry which is preliminary data.</text>
</comment>
<evidence type="ECO:0000259" key="6">
    <source>
        <dbReference type="Pfam" id="PF01957"/>
    </source>
</evidence>
<dbReference type="GO" id="GO:0005886">
    <property type="term" value="C:plasma membrane"/>
    <property type="evidence" value="ECO:0007669"/>
    <property type="project" value="TreeGrafter"/>
</dbReference>
<keyword evidence="2 5" id="KW-0812">Transmembrane</keyword>
<accession>A0A2D0A0B6</accession>
<feature type="domain" description="NfeD-like C-terminal" evidence="6">
    <location>
        <begin position="95"/>
        <end position="147"/>
    </location>
</feature>
<evidence type="ECO:0000256" key="4">
    <source>
        <dbReference type="ARBA" id="ARBA00023136"/>
    </source>
</evidence>
<feature type="transmembrane region" description="Helical" evidence="5">
    <location>
        <begin position="58"/>
        <end position="76"/>
    </location>
</feature>
<dbReference type="PANTHER" id="PTHR33507:SF3">
    <property type="entry name" value="INNER MEMBRANE PROTEIN YBBJ"/>
    <property type="match status" value="1"/>
</dbReference>
<keyword evidence="8" id="KW-1185">Reference proteome</keyword>
<dbReference type="InterPro" id="IPR012340">
    <property type="entry name" value="NA-bd_OB-fold"/>
</dbReference>
<evidence type="ECO:0000256" key="2">
    <source>
        <dbReference type="ARBA" id="ARBA00022692"/>
    </source>
</evidence>
<sequence length="150" mass="16714">MFEWLTHLEAWHWLIFGLLLLGAEALGAAGFLLGAAASALLMTMFLFIAPELTWQTQLVVFGLQAVLLSVLYWKFFKPFNQQTDDHQTLNQRSQHLIGKQWVLVDAVVVGENHIQIGDTYWKVVSEQALPAGTSVKVSSADAMRLMITAA</sequence>
<dbReference type="AlphaFoldDB" id="A0A2D0A0B6"/>